<protein>
    <submittedName>
        <fullName evidence="2">Uncharacterized protein</fullName>
    </submittedName>
</protein>
<keyword evidence="3" id="KW-1185">Reference proteome</keyword>
<feature type="region of interest" description="Disordered" evidence="1">
    <location>
        <begin position="1"/>
        <end position="23"/>
    </location>
</feature>
<dbReference type="Proteomes" id="UP000299102">
    <property type="component" value="Unassembled WGS sequence"/>
</dbReference>
<reference evidence="2 3" key="1">
    <citation type="journal article" date="2019" name="Commun. Biol.">
        <title>The bagworm genome reveals a unique fibroin gene that provides high tensile strength.</title>
        <authorList>
            <person name="Kono N."/>
            <person name="Nakamura H."/>
            <person name="Ohtoshi R."/>
            <person name="Tomita M."/>
            <person name="Numata K."/>
            <person name="Arakawa K."/>
        </authorList>
    </citation>
    <scope>NUCLEOTIDE SEQUENCE [LARGE SCALE GENOMIC DNA]</scope>
</reference>
<dbReference type="EMBL" id="BGZK01000451">
    <property type="protein sequence ID" value="GBP44328.1"/>
    <property type="molecule type" value="Genomic_DNA"/>
</dbReference>
<name>A0A4C1VZ61_EUMVA</name>
<organism evidence="2 3">
    <name type="scientific">Eumeta variegata</name>
    <name type="common">Bagworm moth</name>
    <name type="synonym">Eumeta japonica</name>
    <dbReference type="NCBI Taxonomy" id="151549"/>
    <lineage>
        <taxon>Eukaryota</taxon>
        <taxon>Metazoa</taxon>
        <taxon>Ecdysozoa</taxon>
        <taxon>Arthropoda</taxon>
        <taxon>Hexapoda</taxon>
        <taxon>Insecta</taxon>
        <taxon>Pterygota</taxon>
        <taxon>Neoptera</taxon>
        <taxon>Endopterygota</taxon>
        <taxon>Lepidoptera</taxon>
        <taxon>Glossata</taxon>
        <taxon>Ditrysia</taxon>
        <taxon>Tineoidea</taxon>
        <taxon>Psychidae</taxon>
        <taxon>Oiketicinae</taxon>
        <taxon>Eumeta</taxon>
    </lineage>
</organism>
<gene>
    <name evidence="2" type="ORF">EVAR_31221_1</name>
</gene>
<dbReference type="AlphaFoldDB" id="A0A4C1VZ61"/>
<sequence length="99" mass="11540">MITSLSPRTTPPPQKTPSSRINFPPMKISAKIPFHNVYFTRGWVLKPRAGLTHHSLIYCQVFRFAEIRHQNGTFWVRLGDENTRFPFSYKTGGPNRFDF</sequence>
<comment type="caution">
    <text evidence="2">The sequence shown here is derived from an EMBL/GenBank/DDBJ whole genome shotgun (WGS) entry which is preliminary data.</text>
</comment>
<evidence type="ECO:0000256" key="1">
    <source>
        <dbReference type="SAM" id="MobiDB-lite"/>
    </source>
</evidence>
<evidence type="ECO:0000313" key="3">
    <source>
        <dbReference type="Proteomes" id="UP000299102"/>
    </source>
</evidence>
<evidence type="ECO:0000313" key="2">
    <source>
        <dbReference type="EMBL" id="GBP44328.1"/>
    </source>
</evidence>
<accession>A0A4C1VZ61</accession>
<proteinExistence type="predicted"/>